<comment type="caution">
    <text evidence="3">The sequence shown here is derived from an EMBL/GenBank/DDBJ whole genome shotgun (WGS) entry which is preliminary data.</text>
</comment>
<dbReference type="GO" id="GO:0046872">
    <property type="term" value="F:metal ion binding"/>
    <property type="evidence" value="ECO:0007669"/>
    <property type="project" value="UniProtKB-KW"/>
</dbReference>
<name>A0A177NMQ5_9GAMM</name>
<evidence type="ECO:0000256" key="1">
    <source>
        <dbReference type="ARBA" id="ARBA00009759"/>
    </source>
</evidence>
<evidence type="ECO:0000256" key="2">
    <source>
        <dbReference type="PIRSR" id="PIRSR600760-2"/>
    </source>
</evidence>
<dbReference type="GO" id="GO:0006020">
    <property type="term" value="P:inositol metabolic process"/>
    <property type="evidence" value="ECO:0007669"/>
    <property type="project" value="TreeGrafter"/>
</dbReference>
<accession>A0A177NMQ5</accession>
<dbReference type="PANTHER" id="PTHR20854">
    <property type="entry name" value="INOSITOL MONOPHOSPHATASE"/>
    <property type="match status" value="1"/>
</dbReference>
<feature type="binding site" evidence="2">
    <location>
        <position position="238"/>
    </location>
    <ligand>
        <name>Mg(2+)</name>
        <dbReference type="ChEBI" id="CHEBI:18420"/>
        <label>1</label>
        <note>catalytic</note>
    </ligand>
</feature>
<feature type="binding site" evidence="2">
    <location>
        <position position="100"/>
    </location>
    <ligand>
        <name>Mg(2+)</name>
        <dbReference type="ChEBI" id="CHEBI:18420"/>
        <label>1</label>
        <note>catalytic</note>
    </ligand>
</feature>
<keyword evidence="2" id="KW-0479">Metal-binding</keyword>
<feature type="binding site" evidence="2">
    <location>
        <position position="99"/>
    </location>
    <ligand>
        <name>Mg(2+)</name>
        <dbReference type="ChEBI" id="CHEBI:18420"/>
        <label>1</label>
        <note>catalytic</note>
    </ligand>
</feature>
<sequence length="306" mass="32987">MELSCNDLFLLSQCAISAACQAGHAIAKYSRSDLSVSTKDGGASLAAQVVTEVDHLSQAIILQTLLPTCEMFDLALLSEESPDDGERLNKDFFWSIDPLDGTLPFIEGVPGYSVSIALVSRAGEPIIGVVYDPLTQTVYHAIMGQGAWKDGQPLKPIELSKPAAQTLLFLTDKSFAQDPLYPATLIELDYLATELGYAGAALKLQGGAAMNACQVLTTKPACYFKFPKPQVGGGSIWDYAATACLFNEVGLPFSDALGRTLVLNPEGSTFMNHCGVLYCHDQDIADRMIRAYNNLSQIKKQFKVSS</sequence>
<reference evidence="3 4" key="1">
    <citation type="submission" date="2016-03" db="EMBL/GenBank/DDBJ databases">
        <authorList>
            <person name="Ploux O."/>
        </authorList>
    </citation>
    <scope>NUCLEOTIDE SEQUENCE [LARGE SCALE GENOMIC DNA]</scope>
    <source>
        <strain evidence="3 4">R-45370</strain>
    </source>
</reference>
<evidence type="ECO:0000313" key="4">
    <source>
        <dbReference type="Proteomes" id="UP000078476"/>
    </source>
</evidence>
<feature type="binding site" evidence="2">
    <location>
        <position position="79"/>
    </location>
    <ligand>
        <name>Mg(2+)</name>
        <dbReference type="ChEBI" id="CHEBI:18420"/>
        <label>1</label>
        <note>catalytic</note>
    </ligand>
</feature>
<dbReference type="InterPro" id="IPR000760">
    <property type="entry name" value="Inositol_monophosphatase-like"/>
</dbReference>
<dbReference type="GO" id="GO:0008934">
    <property type="term" value="F:inositol monophosphate 1-phosphatase activity"/>
    <property type="evidence" value="ECO:0007669"/>
    <property type="project" value="TreeGrafter"/>
</dbReference>
<feature type="binding site" evidence="2">
    <location>
        <position position="97"/>
    </location>
    <ligand>
        <name>Mg(2+)</name>
        <dbReference type="ChEBI" id="CHEBI:18420"/>
        <label>1</label>
        <note>catalytic</note>
    </ligand>
</feature>
<keyword evidence="2" id="KW-0460">Magnesium</keyword>
<dbReference type="PRINTS" id="PR00377">
    <property type="entry name" value="IMPHPHTASES"/>
</dbReference>
<gene>
    <name evidence="3" type="ORF">A1359_03740</name>
</gene>
<dbReference type="Gene3D" id="3.40.190.80">
    <property type="match status" value="1"/>
</dbReference>
<dbReference type="AlphaFoldDB" id="A0A177NMQ5"/>
<protein>
    <submittedName>
        <fullName evidence="3">Inositol-phosphate phosphatase</fullName>
    </submittedName>
</protein>
<keyword evidence="4" id="KW-1185">Reference proteome</keyword>
<dbReference type="PANTHER" id="PTHR20854:SF4">
    <property type="entry name" value="INOSITOL-1-MONOPHOSPHATASE-RELATED"/>
    <property type="match status" value="1"/>
</dbReference>
<comment type="cofactor">
    <cofactor evidence="2">
        <name>Mg(2+)</name>
        <dbReference type="ChEBI" id="CHEBI:18420"/>
    </cofactor>
</comment>
<dbReference type="SUPFAM" id="SSF56655">
    <property type="entry name" value="Carbohydrate phosphatase"/>
    <property type="match status" value="1"/>
</dbReference>
<dbReference type="Proteomes" id="UP000078476">
    <property type="component" value="Unassembled WGS sequence"/>
</dbReference>
<dbReference type="RefSeq" id="WP_066978535.1">
    <property type="nucleotide sequence ID" value="NZ_LUUI01000066.1"/>
</dbReference>
<dbReference type="EMBL" id="LUUI01000066">
    <property type="protein sequence ID" value="OAI19416.1"/>
    <property type="molecule type" value="Genomic_DNA"/>
</dbReference>
<dbReference type="OrthoDB" id="9785695at2"/>
<dbReference type="STRING" id="980561.A1359_03740"/>
<comment type="similarity">
    <text evidence="1">Belongs to the inositol monophosphatase superfamily.</text>
</comment>
<evidence type="ECO:0000313" key="3">
    <source>
        <dbReference type="EMBL" id="OAI19416.1"/>
    </source>
</evidence>
<dbReference type="GO" id="GO:0007165">
    <property type="term" value="P:signal transduction"/>
    <property type="evidence" value="ECO:0007669"/>
    <property type="project" value="TreeGrafter"/>
</dbReference>
<dbReference type="Gene3D" id="3.30.540.10">
    <property type="entry name" value="Fructose-1,6-Bisphosphatase, subunit A, domain 1"/>
    <property type="match status" value="1"/>
</dbReference>
<proteinExistence type="inferred from homology"/>
<dbReference type="Pfam" id="PF00459">
    <property type="entry name" value="Inositol_P"/>
    <property type="match status" value="1"/>
</dbReference>
<organism evidence="3 4">
    <name type="scientific">Methylomonas lenta</name>
    <dbReference type="NCBI Taxonomy" id="980561"/>
    <lineage>
        <taxon>Bacteria</taxon>
        <taxon>Pseudomonadati</taxon>
        <taxon>Pseudomonadota</taxon>
        <taxon>Gammaproteobacteria</taxon>
        <taxon>Methylococcales</taxon>
        <taxon>Methylococcaceae</taxon>
        <taxon>Methylomonas</taxon>
    </lineage>
</organism>